<gene>
    <name evidence="9" type="ORF">MNOR_LOCUS28363</name>
</gene>
<feature type="domain" description="PHD-type" evidence="8">
    <location>
        <begin position="156"/>
        <end position="224"/>
    </location>
</feature>
<dbReference type="GO" id="GO:0008270">
    <property type="term" value="F:zinc ion binding"/>
    <property type="evidence" value="ECO:0007669"/>
    <property type="project" value="UniProtKB-KW"/>
</dbReference>
<sequence>MGLRTHFKVHPRNPGAQGVKYFQWWLNSTDRFGYFYEKCIGASHGVGRGQAAPSGRGHMATATGAVGNGRQKKQKNTSNDSQDGERRFAAACKEIQASVDRYMATHQFEESSEEEQEEDVDFEEDTVLDKVYQSYGSDRDMGGTYQYLQDAFKNGALVCLICIENVKKNDAIWNCQGCYSSFHIPCVQKWAKDSIYHQAEAQTENNTHIDRAAFNWFCPKCRAEYQQKSIPTKYACFCGKQTDPVFDPWLVPHSCGNNCGKKLKPECGHVCLLLCHPGPCPPCPKMVSNSCHCGKEKPQPRRCCSKEWSCGKACGHLMTCGHHPCEEACHTGSCKPCPRQSQQSCHCGASTTLRNCAEPEWQCQKVCGKKYSCGHHACKEICHSGSCGDCPASGERKCPCGKTSHSLPCTKEIPNCGDTCDKLMACGVHYCAERCHKGSCTQCLQYRVKRCRCGALEKDMACGKLFTCERKCKRMKDCRRHPCNRKCCTGDCPMCEVPCGRQLGCRNHKCESRCHEGPCYPCPLTFTITCNCGGTKITVPCGREKATAPPKCSKKCKKPPICHHPEQRPHKCHPGACPTCKITCRLELSCGHICQAACHDNVPVKIVDKKKRAGPWERSEGTKIQLQKKPCPPCQVPVRTICRGKHETPNWPCSDIRPLLYSCGRKCGRLLACTNHICERDCHEVRGAMDEKNYGSNCAKCEVPCGKARPNGCTHQCAQPCHTDSCAPCEKTVKIKCHCTLNQLFLKCNKWNGVTVEERDVMKSCKNQCNKTMPFQH</sequence>
<evidence type="ECO:0000256" key="4">
    <source>
        <dbReference type="ARBA" id="ARBA00022771"/>
    </source>
</evidence>
<keyword evidence="10" id="KW-1185">Reference proteome</keyword>
<evidence type="ECO:0000256" key="2">
    <source>
        <dbReference type="ARBA" id="ARBA00022723"/>
    </source>
</evidence>
<evidence type="ECO:0000256" key="5">
    <source>
        <dbReference type="ARBA" id="ARBA00022833"/>
    </source>
</evidence>
<keyword evidence="3" id="KW-0677">Repeat</keyword>
<feature type="non-terminal residue" evidence="9">
    <location>
        <position position="777"/>
    </location>
</feature>
<dbReference type="AlphaFoldDB" id="A0AAV2RV84"/>
<dbReference type="Proteomes" id="UP001497623">
    <property type="component" value="Unassembled WGS sequence"/>
</dbReference>
<dbReference type="GO" id="GO:0005634">
    <property type="term" value="C:nucleus"/>
    <property type="evidence" value="ECO:0007669"/>
    <property type="project" value="InterPro"/>
</dbReference>
<comment type="caution">
    <text evidence="9">The sequence shown here is derived from an EMBL/GenBank/DDBJ whole genome shotgun (WGS) entry which is preliminary data.</text>
</comment>
<evidence type="ECO:0000256" key="3">
    <source>
        <dbReference type="ARBA" id="ARBA00022737"/>
    </source>
</evidence>
<dbReference type="Pfam" id="PF01422">
    <property type="entry name" value="zf-NF-X1"/>
    <property type="match status" value="9"/>
</dbReference>
<comment type="similarity">
    <text evidence="1">Belongs to the NFX1 family.</text>
</comment>
<dbReference type="InterPro" id="IPR019787">
    <property type="entry name" value="Znf_PHD-finger"/>
</dbReference>
<evidence type="ECO:0000313" key="9">
    <source>
        <dbReference type="EMBL" id="CAL4139138.1"/>
    </source>
</evidence>
<keyword evidence="4 6" id="KW-0863">Zinc-finger</keyword>
<evidence type="ECO:0000256" key="6">
    <source>
        <dbReference type="PROSITE-ProRule" id="PRU00146"/>
    </source>
</evidence>
<dbReference type="SMART" id="SM00438">
    <property type="entry name" value="ZnF_NFX"/>
    <property type="match status" value="10"/>
</dbReference>
<dbReference type="PANTHER" id="PTHR12360:SF1">
    <property type="entry name" value="NF-X1-TYPE ZINC FINGER PROTEIN NFXL1"/>
    <property type="match status" value="1"/>
</dbReference>
<proteinExistence type="inferred from homology"/>
<dbReference type="CDD" id="cd06008">
    <property type="entry name" value="NF-X1-zinc-finger"/>
    <property type="match status" value="4"/>
</dbReference>
<dbReference type="InterPro" id="IPR034078">
    <property type="entry name" value="NFX1_fam"/>
</dbReference>
<dbReference type="PANTHER" id="PTHR12360">
    <property type="entry name" value="NUCLEAR TRANSCRIPTION FACTOR, X-BOX BINDING 1 NFX1"/>
    <property type="match status" value="1"/>
</dbReference>
<dbReference type="EMBL" id="CAXKWB010031146">
    <property type="protein sequence ID" value="CAL4139138.1"/>
    <property type="molecule type" value="Genomic_DNA"/>
</dbReference>
<dbReference type="PROSITE" id="PS50016">
    <property type="entry name" value="ZF_PHD_2"/>
    <property type="match status" value="1"/>
</dbReference>
<feature type="region of interest" description="Disordered" evidence="7">
    <location>
        <begin position="46"/>
        <end position="85"/>
    </location>
</feature>
<protein>
    <recommendedName>
        <fullName evidence="8">PHD-type domain-containing protein</fullName>
    </recommendedName>
</protein>
<dbReference type="SUPFAM" id="SSF57850">
    <property type="entry name" value="RING/U-box"/>
    <property type="match status" value="1"/>
</dbReference>
<evidence type="ECO:0000313" key="10">
    <source>
        <dbReference type="Proteomes" id="UP001497623"/>
    </source>
</evidence>
<name>A0AAV2RV84_MEGNR</name>
<evidence type="ECO:0000256" key="7">
    <source>
        <dbReference type="SAM" id="MobiDB-lite"/>
    </source>
</evidence>
<dbReference type="GO" id="GO:0000977">
    <property type="term" value="F:RNA polymerase II transcription regulatory region sequence-specific DNA binding"/>
    <property type="evidence" value="ECO:0007669"/>
    <property type="project" value="TreeGrafter"/>
</dbReference>
<reference evidence="9 10" key="1">
    <citation type="submission" date="2024-05" db="EMBL/GenBank/DDBJ databases">
        <authorList>
            <person name="Wallberg A."/>
        </authorList>
    </citation>
    <scope>NUCLEOTIDE SEQUENCE [LARGE SCALE GENOMIC DNA]</scope>
</reference>
<dbReference type="CDD" id="cd16697">
    <property type="entry name" value="RING-CH-C4HC3_NFXL1"/>
    <property type="match status" value="1"/>
</dbReference>
<accession>A0AAV2RV84</accession>
<evidence type="ECO:0000259" key="8">
    <source>
        <dbReference type="PROSITE" id="PS50016"/>
    </source>
</evidence>
<organism evidence="9 10">
    <name type="scientific">Meganyctiphanes norvegica</name>
    <name type="common">Northern krill</name>
    <name type="synonym">Thysanopoda norvegica</name>
    <dbReference type="NCBI Taxonomy" id="48144"/>
    <lineage>
        <taxon>Eukaryota</taxon>
        <taxon>Metazoa</taxon>
        <taxon>Ecdysozoa</taxon>
        <taxon>Arthropoda</taxon>
        <taxon>Crustacea</taxon>
        <taxon>Multicrustacea</taxon>
        <taxon>Malacostraca</taxon>
        <taxon>Eumalacostraca</taxon>
        <taxon>Eucarida</taxon>
        <taxon>Euphausiacea</taxon>
        <taxon>Euphausiidae</taxon>
        <taxon>Meganyctiphanes</taxon>
    </lineage>
</organism>
<keyword evidence="2" id="KW-0479">Metal-binding</keyword>
<dbReference type="InterPro" id="IPR000967">
    <property type="entry name" value="Znf_NFX1"/>
</dbReference>
<evidence type="ECO:0000256" key="1">
    <source>
        <dbReference type="ARBA" id="ARBA00007269"/>
    </source>
</evidence>
<dbReference type="GO" id="GO:0000981">
    <property type="term" value="F:DNA-binding transcription factor activity, RNA polymerase II-specific"/>
    <property type="evidence" value="ECO:0007669"/>
    <property type="project" value="TreeGrafter"/>
</dbReference>
<keyword evidence="5" id="KW-0862">Zinc</keyword>